<name>A0A8S9N3S0_BRACR</name>
<feature type="compositionally biased region" description="Low complexity" evidence="1">
    <location>
        <begin position="24"/>
        <end position="35"/>
    </location>
</feature>
<accession>A0A8S9N3S0</accession>
<evidence type="ECO:0000256" key="1">
    <source>
        <dbReference type="SAM" id="MobiDB-lite"/>
    </source>
</evidence>
<reference evidence="2" key="1">
    <citation type="submission" date="2019-12" db="EMBL/GenBank/DDBJ databases">
        <title>Genome sequencing and annotation of Brassica cretica.</title>
        <authorList>
            <person name="Studholme D.J."/>
            <person name="Sarris P."/>
        </authorList>
    </citation>
    <scope>NUCLEOTIDE SEQUENCE</scope>
    <source>
        <strain evidence="2">PFS-109/04</strain>
        <tissue evidence="2">Leaf</tissue>
    </source>
</reference>
<feature type="region of interest" description="Disordered" evidence="1">
    <location>
        <begin position="70"/>
        <end position="91"/>
    </location>
</feature>
<evidence type="ECO:0000313" key="2">
    <source>
        <dbReference type="EMBL" id="KAF3488077.1"/>
    </source>
</evidence>
<sequence length="91" mass="10345">MFLSPRRSRRHRPRHNRSPDEAARASGSFAFASVSYTRRRRKSSPPLSPPFHRRIIARPSLGRLFVAARTPLNRCDSPPPTAGRRDSPVTQ</sequence>
<gene>
    <name evidence="2" type="ORF">F2Q69_00052993</name>
</gene>
<feature type="compositionally biased region" description="Basic residues" evidence="1">
    <location>
        <begin position="1"/>
        <end position="16"/>
    </location>
</feature>
<evidence type="ECO:0000313" key="3">
    <source>
        <dbReference type="Proteomes" id="UP000712600"/>
    </source>
</evidence>
<protein>
    <submittedName>
        <fullName evidence="2">Uncharacterized protein</fullName>
    </submittedName>
</protein>
<dbReference type="AlphaFoldDB" id="A0A8S9N3S0"/>
<comment type="caution">
    <text evidence="2">The sequence shown here is derived from an EMBL/GenBank/DDBJ whole genome shotgun (WGS) entry which is preliminary data.</text>
</comment>
<proteinExistence type="predicted"/>
<dbReference type="EMBL" id="QGKX02002183">
    <property type="protein sequence ID" value="KAF3488077.1"/>
    <property type="molecule type" value="Genomic_DNA"/>
</dbReference>
<dbReference type="Proteomes" id="UP000712600">
    <property type="component" value="Unassembled WGS sequence"/>
</dbReference>
<organism evidence="2 3">
    <name type="scientific">Brassica cretica</name>
    <name type="common">Mustard</name>
    <dbReference type="NCBI Taxonomy" id="69181"/>
    <lineage>
        <taxon>Eukaryota</taxon>
        <taxon>Viridiplantae</taxon>
        <taxon>Streptophyta</taxon>
        <taxon>Embryophyta</taxon>
        <taxon>Tracheophyta</taxon>
        <taxon>Spermatophyta</taxon>
        <taxon>Magnoliopsida</taxon>
        <taxon>eudicotyledons</taxon>
        <taxon>Gunneridae</taxon>
        <taxon>Pentapetalae</taxon>
        <taxon>rosids</taxon>
        <taxon>malvids</taxon>
        <taxon>Brassicales</taxon>
        <taxon>Brassicaceae</taxon>
        <taxon>Brassiceae</taxon>
        <taxon>Brassica</taxon>
    </lineage>
</organism>
<feature type="region of interest" description="Disordered" evidence="1">
    <location>
        <begin position="1"/>
        <end position="54"/>
    </location>
</feature>